<dbReference type="AlphaFoldDB" id="A0A1I7ZSX2"/>
<evidence type="ECO:0000313" key="3">
    <source>
        <dbReference type="WBParaSite" id="L893_g29477.t1"/>
    </source>
</evidence>
<feature type="region of interest" description="Disordered" evidence="1">
    <location>
        <begin position="1"/>
        <end position="71"/>
    </location>
</feature>
<dbReference type="Proteomes" id="UP000095287">
    <property type="component" value="Unplaced"/>
</dbReference>
<organism evidence="2 3">
    <name type="scientific">Steinernema glaseri</name>
    <dbReference type="NCBI Taxonomy" id="37863"/>
    <lineage>
        <taxon>Eukaryota</taxon>
        <taxon>Metazoa</taxon>
        <taxon>Ecdysozoa</taxon>
        <taxon>Nematoda</taxon>
        <taxon>Chromadorea</taxon>
        <taxon>Rhabditida</taxon>
        <taxon>Tylenchina</taxon>
        <taxon>Panagrolaimomorpha</taxon>
        <taxon>Strongyloidoidea</taxon>
        <taxon>Steinernematidae</taxon>
        <taxon>Steinernema</taxon>
    </lineage>
</organism>
<accession>A0A1I7ZSX2</accession>
<feature type="compositionally biased region" description="Basic and acidic residues" evidence="1">
    <location>
        <begin position="61"/>
        <end position="71"/>
    </location>
</feature>
<evidence type="ECO:0000313" key="2">
    <source>
        <dbReference type="Proteomes" id="UP000095287"/>
    </source>
</evidence>
<sequence length="71" mass="7805">MGVTQRRDRIHRNESRDADALRDDGDVVDGDLETVDLRPQDALDDQGGDRAPAGYGNADSEAEHEIISAER</sequence>
<evidence type="ECO:0000256" key="1">
    <source>
        <dbReference type="SAM" id="MobiDB-lite"/>
    </source>
</evidence>
<proteinExistence type="predicted"/>
<name>A0A1I7ZSX2_9BILA</name>
<keyword evidence="2" id="KW-1185">Reference proteome</keyword>
<reference evidence="3" key="1">
    <citation type="submission" date="2016-11" db="UniProtKB">
        <authorList>
            <consortium name="WormBaseParasite"/>
        </authorList>
    </citation>
    <scope>IDENTIFICATION</scope>
</reference>
<feature type="compositionally biased region" description="Basic and acidic residues" evidence="1">
    <location>
        <begin position="1"/>
        <end position="25"/>
    </location>
</feature>
<dbReference type="WBParaSite" id="L893_g29477.t1">
    <property type="protein sequence ID" value="L893_g29477.t1"/>
    <property type="gene ID" value="L893_g29477"/>
</dbReference>
<protein>
    <submittedName>
        <fullName evidence="3">Chemotaxis protein</fullName>
    </submittedName>
</protein>